<keyword evidence="8" id="KW-1185">Reference proteome</keyword>
<proteinExistence type="predicted"/>
<evidence type="ECO:0000259" key="5">
    <source>
        <dbReference type="PROSITE" id="PS51019"/>
    </source>
</evidence>
<gene>
    <name evidence="7" type="ORF">O3G_MSEX005324</name>
</gene>
<dbReference type="NCBIfam" id="NF038123">
    <property type="entry name" value="NF038123_dom"/>
    <property type="match status" value="1"/>
</dbReference>
<evidence type="ECO:0000313" key="7">
    <source>
        <dbReference type="EMBL" id="KAG6448147.1"/>
    </source>
</evidence>
<feature type="compositionally biased region" description="Basic and acidic residues" evidence="3">
    <location>
        <begin position="481"/>
        <end position="493"/>
    </location>
</feature>
<dbReference type="EMBL" id="JH668353">
    <property type="protein sequence ID" value="KAG6448147.1"/>
    <property type="molecule type" value="Genomic_DNA"/>
</dbReference>
<protein>
    <recommendedName>
        <fullName evidence="9">Spondin-1</fullName>
    </recommendedName>
</protein>
<feature type="region of interest" description="Disordered" evidence="3">
    <location>
        <begin position="479"/>
        <end position="503"/>
    </location>
</feature>
<organism evidence="7 8">
    <name type="scientific">Manduca sexta</name>
    <name type="common">Tobacco hawkmoth</name>
    <name type="synonym">Tobacco hornworm</name>
    <dbReference type="NCBI Taxonomy" id="7130"/>
    <lineage>
        <taxon>Eukaryota</taxon>
        <taxon>Metazoa</taxon>
        <taxon>Ecdysozoa</taxon>
        <taxon>Arthropoda</taxon>
        <taxon>Hexapoda</taxon>
        <taxon>Insecta</taxon>
        <taxon>Pterygota</taxon>
        <taxon>Neoptera</taxon>
        <taxon>Endopterygota</taxon>
        <taxon>Lepidoptera</taxon>
        <taxon>Glossata</taxon>
        <taxon>Ditrysia</taxon>
        <taxon>Bombycoidea</taxon>
        <taxon>Sphingidae</taxon>
        <taxon>Sphinginae</taxon>
        <taxon>Sphingini</taxon>
        <taxon>Manduca</taxon>
    </lineage>
</organism>
<dbReference type="PANTHER" id="PTHR11311:SF16">
    <property type="entry name" value="SPONDIN-1"/>
    <property type="match status" value="1"/>
</dbReference>
<dbReference type="InterPro" id="IPR042307">
    <property type="entry name" value="Reeler_sf"/>
</dbReference>
<sequence>MYLKCLIILLSYVAHGSTLVSKCDQTPPLSDGTPPSIDKGLFHLVIEHAAMRDDKIFYTPDQTYVLTINAANSSRPFRWFMITAEDPAVDNSVFEVSRKVVDVGSLKTLDDDSKSRYSERCASTVENIDSSDKTWVEIHWVSPKQSSPQQQIRIRAMVAENREVWYTGDNLTILLNMEDSKRKDSPPLPVREVCTLCSEARYEIIFKGQWSRVAHPRYYPNKPDENGYSHLIGASHGNNFTMWQQGAKATKGLQLLAEEADVSVMEREIIDAMVYPEGTRTLIRGKRRHHPYMSLPSQALFRTDRIHHMFSVAVAMRPSPDWFLGIYKFELCNETEWLDEFEIPLYPWDAGTMDGVSYESPRSMSQPGDNIERVEVGSFNRKSPFYQLNLNDLQPFAKLQVRRLDVYPLIDVDCSKNGEEESESMDIQEDAPQEPIVGETKQKLDAMERCDVGVWGEWSPCFPREGVCGPGSRTRIRSKRNLFETESENKQEEESTGSCPKVTTEPLIQNENCFINCF</sequence>
<keyword evidence="4" id="KW-0732">Signal</keyword>
<reference evidence="7" key="1">
    <citation type="journal article" date="2016" name="Insect Biochem. Mol. Biol.">
        <title>Multifaceted biological insights from a draft genome sequence of the tobacco hornworm moth, Manduca sexta.</title>
        <authorList>
            <person name="Kanost M.R."/>
            <person name="Arrese E.L."/>
            <person name="Cao X."/>
            <person name="Chen Y.R."/>
            <person name="Chellapilla S."/>
            <person name="Goldsmith M.R."/>
            <person name="Grosse-Wilde E."/>
            <person name="Heckel D.G."/>
            <person name="Herndon N."/>
            <person name="Jiang H."/>
            <person name="Papanicolaou A."/>
            <person name="Qu J."/>
            <person name="Soulages J.L."/>
            <person name="Vogel H."/>
            <person name="Walters J."/>
            <person name="Waterhouse R.M."/>
            <person name="Ahn S.J."/>
            <person name="Almeida F.C."/>
            <person name="An C."/>
            <person name="Aqrawi P."/>
            <person name="Bretschneider A."/>
            <person name="Bryant W.B."/>
            <person name="Bucks S."/>
            <person name="Chao H."/>
            <person name="Chevignon G."/>
            <person name="Christen J.M."/>
            <person name="Clarke D.F."/>
            <person name="Dittmer N.T."/>
            <person name="Ferguson L.C.F."/>
            <person name="Garavelou S."/>
            <person name="Gordon K.H.J."/>
            <person name="Gunaratna R.T."/>
            <person name="Han Y."/>
            <person name="Hauser F."/>
            <person name="He Y."/>
            <person name="Heidel-Fischer H."/>
            <person name="Hirsh A."/>
            <person name="Hu Y."/>
            <person name="Jiang H."/>
            <person name="Kalra D."/>
            <person name="Klinner C."/>
            <person name="Konig C."/>
            <person name="Kovar C."/>
            <person name="Kroll A.R."/>
            <person name="Kuwar S.S."/>
            <person name="Lee S.L."/>
            <person name="Lehman R."/>
            <person name="Li K."/>
            <person name="Li Z."/>
            <person name="Liang H."/>
            <person name="Lovelace S."/>
            <person name="Lu Z."/>
            <person name="Mansfield J.H."/>
            <person name="McCulloch K.J."/>
            <person name="Mathew T."/>
            <person name="Morton B."/>
            <person name="Muzny D.M."/>
            <person name="Neunemann D."/>
            <person name="Ongeri F."/>
            <person name="Pauchet Y."/>
            <person name="Pu L.L."/>
            <person name="Pyrousis I."/>
            <person name="Rao X.J."/>
            <person name="Redding A."/>
            <person name="Roesel C."/>
            <person name="Sanchez-Gracia A."/>
            <person name="Schaack S."/>
            <person name="Shukla A."/>
            <person name="Tetreau G."/>
            <person name="Wang Y."/>
            <person name="Xiong G.H."/>
            <person name="Traut W."/>
            <person name="Walsh T.K."/>
            <person name="Worley K.C."/>
            <person name="Wu D."/>
            <person name="Wu W."/>
            <person name="Wu Y.Q."/>
            <person name="Zhang X."/>
            <person name="Zou Z."/>
            <person name="Zucker H."/>
            <person name="Briscoe A.D."/>
            <person name="Burmester T."/>
            <person name="Clem R.J."/>
            <person name="Feyereisen R."/>
            <person name="Grimmelikhuijzen C.J.P."/>
            <person name="Hamodrakas S.J."/>
            <person name="Hansson B.S."/>
            <person name="Huguet E."/>
            <person name="Jermiin L.S."/>
            <person name="Lan Q."/>
            <person name="Lehman H.K."/>
            <person name="Lorenzen M."/>
            <person name="Merzendorfer H."/>
            <person name="Michalopoulos I."/>
            <person name="Morton D.B."/>
            <person name="Muthukrishnan S."/>
            <person name="Oakeshott J.G."/>
            <person name="Palmer W."/>
            <person name="Park Y."/>
            <person name="Passarelli A.L."/>
            <person name="Rozas J."/>
            <person name="Schwartz L.M."/>
            <person name="Smith W."/>
            <person name="Southgate A."/>
            <person name="Vilcinskas A."/>
            <person name="Vogt R."/>
            <person name="Wang P."/>
            <person name="Werren J."/>
            <person name="Yu X.Q."/>
            <person name="Zhou J.J."/>
            <person name="Brown S.J."/>
            <person name="Scherer S.E."/>
            <person name="Richards S."/>
            <person name="Blissard G.W."/>
        </authorList>
    </citation>
    <scope>NUCLEOTIDE SEQUENCE</scope>
</reference>
<name>A0A922CJ78_MANSE</name>
<feature type="signal peptide" evidence="4">
    <location>
        <begin position="1"/>
        <end position="16"/>
    </location>
</feature>
<feature type="chain" id="PRO_5037851290" description="Spondin-1" evidence="4">
    <location>
        <begin position="17"/>
        <end position="518"/>
    </location>
</feature>
<keyword evidence="1" id="KW-0677">Repeat</keyword>
<reference evidence="7" key="2">
    <citation type="submission" date="2020-12" db="EMBL/GenBank/DDBJ databases">
        <authorList>
            <person name="Kanost M."/>
        </authorList>
    </citation>
    <scope>NUCLEOTIDE SEQUENCE</scope>
</reference>
<dbReference type="InterPro" id="IPR002861">
    <property type="entry name" value="Reeler_dom"/>
</dbReference>
<dbReference type="GO" id="GO:0007155">
    <property type="term" value="P:cell adhesion"/>
    <property type="evidence" value="ECO:0007669"/>
    <property type="project" value="TreeGrafter"/>
</dbReference>
<accession>A0A922CJ78</accession>
<keyword evidence="2" id="KW-1015">Disulfide bond</keyword>
<dbReference type="PROSITE" id="PS51020">
    <property type="entry name" value="SPONDIN"/>
    <property type="match status" value="1"/>
</dbReference>
<dbReference type="InterPro" id="IPR051418">
    <property type="entry name" value="Spondin/Thrombospondin_T1"/>
</dbReference>
<dbReference type="Pfam" id="PF06468">
    <property type="entry name" value="Spond_N"/>
    <property type="match status" value="1"/>
</dbReference>
<dbReference type="InterPro" id="IPR038678">
    <property type="entry name" value="Spondin_N_sf"/>
</dbReference>
<feature type="domain" description="Reelin" evidence="5">
    <location>
        <begin position="8"/>
        <end position="189"/>
    </location>
</feature>
<dbReference type="Pfam" id="PF02014">
    <property type="entry name" value="Reeler"/>
    <property type="match status" value="1"/>
</dbReference>
<dbReference type="AlphaFoldDB" id="A0A922CJ78"/>
<dbReference type="Gene3D" id="2.60.40.4060">
    <property type="entry name" value="Reeler domain"/>
    <property type="match status" value="1"/>
</dbReference>
<dbReference type="PROSITE" id="PS51019">
    <property type="entry name" value="REELIN"/>
    <property type="match status" value="1"/>
</dbReference>
<evidence type="ECO:0000259" key="6">
    <source>
        <dbReference type="PROSITE" id="PS51020"/>
    </source>
</evidence>
<dbReference type="OrthoDB" id="347314at2759"/>
<evidence type="ECO:0000256" key="2">
    <source>
        <dbReference type="ARBA" id="ARBA00023157"/>
    </source>
</evidence>
<evidence type="ECO:0000256" key="1">
    <source>
        <dbReference type="ARBA" id="ARBA00022737"/>
    </source>
</evidence>
<evidence type="ECO:0000313" key="8">
    <source>
        <dbReference type="Proteomes" id="UP000791440"/>
    </source>
</evidence>
<evidence type="ECO:0008006" key="9">
    <source>
        <dbReference type="Google" id="ProtNLM"/>
    </source>
</evidence>
<feature type="domain" description="Spondin" evidence="6">
    <location>
        <begin position="190"/>
        <end position="384"/>
    </location>
</feature>
<dbReference type="PANTHER" id="PTHR11311">
    <property type="entry name" value="SPONDIN"/>
    <property type="match status" value="1"/>
</dbReference>
<evidence type="ECO:0000256" key="3">
    <source>
        <dbReference type="SAM" id="MobiDB-lite"/>
    </source>
</evidence>
<dbReference type="GO" id="GO:0031012">
    <property type="term" value="C:extracellular matrix"/>
    <property type="evidence" value="ECO:0007669"/>
    <property type="project" value="TreeGrafter"/>
</dbReference>
<dbReference type="Proteomes" id="UP000791440">
    <property type="component" value="Unassembled WGS sequence"/>
</dbReference>
<dbReference type="Gene3D" id="2.60.40.2130">
    <property type="entry name" value="F-spondin domain"/>
    <property type="match status" value="1"/>
</dbReference>
<evidence type="ECO:0000256" key="4">
    <source>
        <dbReference type="SAM" id="SignalP"/>
    </source>
</evidence>
<comment type="caution">
    <text evidence="7">The sequence shown here is derived from an EMBL/GenBank/DDBJ whole genome shotgun (WGS) entry which is preliminary data.</text>
</comment>
<dbReference type="CDD" id="cd08544">
    <property type="entry name" value="Reeler"/>
    <property type="match status" value="1"/>
</dbReference>
<dbReference type="InterPro" id="IPR009465">
    <property type="entry name" value="Spondin_N"/>
</dbReference>